<dbReference type="OrthoDB" id="1728974at2759"/>
<comment type="caution">
    <text evidence="7">The sequence shown here is derived from an EMBL/GenBank/DDBJ whole genome shotgun (WGS) entry which is preliminary data.</text>
</comment>
<dbReference type="GO" id="GO:0005997">
    <property type="term" value="P:xylulose metabolic process"/>
    <property type="evidence" value="ECO:0007669"/>
    <property type="project" value="UniProtKB-UniRule"/>
</dbReference>
<dbReference type="PANTHER" id="PTHR10196:SF57">
    <property type="entry name" value="XYLULOSE KINASE"/>
    <property type="match status" value="1"/>
</dbReference>
<dbReference type="GO" id="GO:0005829">
    <property type="term" value="C:cytosol"/>
    <property type="evidence" value="ECO:0007669"/>
    <property type="project" value="TreeGrafter"/>
</dbReference>
<dbReference type="STRING" id="67767.A0A0J7NC43"/>
<keyword evidence="2 4" id="KW-0808">Transferase</keyword>
<evidence type="ECO:0000256" key="4">
    <source>
        <dbReference type="RuleBase" id="RU367058"/>
    </source>
</evidence>
<evidence type="ECO:0000256" key="3">
    <source>
        <dbReference type="ARBA" id="ARBA00022777"/>
    </source>
</evidence>
<name>A0A0J7NC43_LASNI</name>
<sequence length="464" mass="51949">MKAVVVDDNLAVLHETSVQFDNDLPEFRTYGGVIQNKEEPHVVVVPSLMWVKALDMILDKLRVCGVDFSKVVAISGCAQKLAEITGSRAYERFSGPQIAKIARTKPEAYCNTERISLVSNFLASFFLGDYAPIDWSDGSGMNLLNIRTKDWDDLLLETCASGLREKLGKPVSSYSDIGPISPYFVERFDFKEECRIIAFTGDNPGSLVGMRLKEGDIACSLGTSDTLFLWLNEPKTITDGHILCNPIDDQAYMALLCFKNGSLTRERIRNETAQDSWQIFNELLESTPRGNFGNFALYFDTQEILPFVIGDYRYNKASDEISRYSSKEVEVRALIEGQFVAKRAYAEDFGFVVGPNTRIIATGGASINKAILQVLSDVFNSPVYVSEATNSAMMGAAYQAKYGLLRNNCSFDEITRCLPELTPVCQPYDDAESIYKPMTIRYRKIVDQILKKKNEQKNTCKSCI</sequence>
<evidence type="ECO:0000256" key="1">
    <source>
        <dbReference type="ARBA" id="ARBA00009156"/>
    </source>
</evidence>
<keyword evidence="3 4" id="KW-0418">Kinase</keyword>
<dbReference type="CDD" id="cd07776">
    <property type="entry name" value="ASKHA_NBD_FGGY_SpXK-like"/>
    <property type="match status" value="1"/>
</dbReference>
<dbReference type="EC" id="2.7.1.17" evidence="4"/>
<keyword evidence="4" id="KW-0859">Xylose metabolism</keyword>
<keyword evidence="4" id="KW-0067">ATP-binding</keyword>
<dbReference type="Pfam" id="PF02782">
    <property type="entry name" value="FGGY_C"/>
    <property type="match status" value="1"/>
</dbReference>
<dbReference type="GO" id="GO:0005524">
    <property type="term" value="F:ATP binding"/>
    <property type="evidence" value="ECO:0007669"/>
    <property type="project" value="UniProtKB-KW"/>
</dbReference>
<comment type="function">
    <text evidence="4">Phosphorylates D-xylulose to produce D-xylulose 5-phosphate, a molecule that may play an important role in the regulation of glucose metabolism and lipogenesis.</text>
</comment>
<evidence type="ECO:0000256" key="2">
    <source>
        <dbReference type="ARBA" id="ARBA00022679"/>
    </source>
</evidence>
<dbReference type="InterPro" id="IPR018485">
    <property type="entry name" value="FGGY_C"/>
</dbReference>
<dbReference type="FunFam" id="3.30.420.40:FF:000096">
    <property type="entry name" value="xylulose kinase"/>
    <property type="match status" value="1"/>
</dbReference>
<evidence type="ECO:0000313" key="7">
    <source>
        <dbReference type="EMBL" id="KMQ90145.1"/>
    </source>
</evidence>
<evidence type="ECO:0000313" key="8">
    <source>
        <dbReference type="Proteomes" id="UP000036403"/>
    </source>
</evidence>
<dbReference type="InterPro" id="IPR043129">
    <property type="entry name" value="ATPase_NBD"/>
</dbReference>
<comment type="similarity">
    <text evidence="1 4">Belongs to the FGGY kinase family.</text>
</comment>
<dbReference type="PANTHER" id="PTHR10196">
    <property type="entry name" value="SUGAR KINASE"/>
    <property type="match status" value="1"/>
</dbReference>
<dbReference type="SUPFAM" id="SSF53067">
    <property type="entry name" value="Actin-like ATPase domain"/>
    <property type="match status" value="2"/>
</dbReference>
<feature type="domain" description="Carbohydrate kinase FGGY C-terminal" evidence="6">
    <location>
        <begin position="218"/>
        <end position="402"/>
    </location>
</feature>
<dbReference type="InterPro" id="IPR042024">
    <property type="entry name" value="D-XK_euk"/>
</dbReference>
<dbReference type="Gene3D" id="3.30.420.40">
    <property type="match status" value="3"/>
</dbReference>
<organism evidence="7 8">
    <name type="scientific">Lasius niger</name>
    <name type="common">Black garden ant</name>
    <dbReference type="NCBI Taxonomy" id="67767"/>
    <lineage>
        <taxon>Eukaryota</taxon>
        <taxon>Metazoa</taxon>
        <taxon>Ecdysozoa</taxon>
        <taxon>Arthropoda</taxon>
        <taxon>Hexapoda</taxon>
        <taxon>Insecta</taxon>
        <taxon>Pterygota</taxon>
        <taxon>Neoptera</taxon>
        <taxon>Endopterygota</taxon>
        <taxon>Hymenoptera</taxon>
        <taxon>Apocrita</taxon>
        <taxon>Aculeata</taxon>
        <taxon>Formicoidea</taxon>
        <taxon>Formicidae</taxon>
        <taxon>Formicinae</taxon>
        <taxon>Lasius</taxon>
        <taxon>Lasius</taxon>
    </lineage>
</organism>
<protein>
    <recommendedName>
        <fullName evidence="4">Xylulose kinase</fullName>
        <ecNumber evidence="4">2.7.1.17</ecNumber>
    </recommendedName>
</protein>
<keyword evidence="4" id="KW-0119">Carbohydrate metabolism</keyword>
<evidence type="ECO:0000259" key="5">
    <source>
        <dbReference type="Pfam" id="PF00370"/>
    </source>
</evidence>
<dbReference type="Proteomes" id="UP000036403">
    <property type="component" value="Unassembled WGS sequence"/>
</dbReference>
<dbReference type="PaxDb" id="67767-A0A0J7NC43"/>
<evidence type="ECO:0000259" key="6">
    <source>
        <dbReference type="Pfam" id="PF02782"/>
    </source>
</evidence>
<dbReference type="EMBL" id="LBMM01006981">
    <property type="protein sequence ID" value="KMQ90145.1"/>
    <property type="molecule type" value="Genomic_DNA"/>
</dbReference>
<dbReference type="Pfam" id="PF00370">
    <property type="entry name" value="FGGY_N"/>
    <property type="match status" value="1"/>
</dbReference>
<proteinExistence type="inferred from homology"/>
<gene>
    <name evidence="7" type="ORF">RF55_10121</name>
</gene>
<dbReference type="GO" id="GO:0042732">
    <property type="term" value="P:D-xylose metabolic process"/>
    <property type="evidence" value="ECO:0007669"/>
    <property type="project" value="UniProtKB-UniRule"/>
</dbReference>
<dbReference type="AlphaFoldDB" id="A0A0J7NC43"/>
<keyword evidence="4" id="KW-0547">Nucleotide-binding</keyword>
<feature type="domain" description="Carbohydrate kinase FGGY N-terminal" evidence="5">
    <location>
        <begin position="76"/>
        <end position="209"/>
    </location>
</feature>
<comment type="catalytic activity">
    <reaction evidence="4">
        <text>D-xylulose + ATP = D-xylulose 5-phosphate + ADP + H(+)</text>
        <dbReference type="Rhea" id="RHEA:10964"/>
        <dbReference type="ChEBI" id="CHEBI:15378"/>
        <dbReference type="ChEBI" id="CHEBI:17140"/>
        <dbReference type="ChEBI" id="CHEBI:30616"/>
        <dbReference type="ChEBI" id="CHEBI:57737"/>
        <dbReference type="ChEBI" id="CHEBI:456216"/>
        <dbReference type="EC" id="2.7.1.17"/>
    </reaction>
</comment>
<dbReference type="GO" id="GO:0004856">
    <property type="term" value="F:D-xylulokinase activity"/>
    <property type="evidence" value="ECO:0007669"/>
    <property type="project" value="UniProtKB-UniRule"/>
</dbReference>
<dbReference type="InterPro" id="IPR018484">
    <property type="entry name" value="FGGY_N"/>
</dbReference>
<reference evidence="7 8" key="1">
    <citation type="submission" date="2015-04" db="EMBL/GenBank/DDBJ databases">
        <title>Lasius niger genome sequencing.</title>
        <authorList>
            <person name="Konorov E.A."/>
            <person name="Nikitin M.A."/>
            <person name="Kirill M.V."/>
            <person name="Chang P."/>
        </authorList>
    </citation>
    <scope>NUCLEOTIDE SEQUENCE [LARGE SCALE GENOMIC DNA]</scope>
    <source>
        <tissue evidence="7">Whole</tissue>
    </source>
</reference>
<accession>A0A0J7NC43</accession>
<keyword evidence="8" id="KW-1185">Reference proteome</keyword>